<keyword evidence="3" id="KW-1185">Reference proteome</keyword>
<evidence type="ECO:0000256" key="1">
    <source>
        <dbReference type="SAM" id="MobiDB-lite"/>
    </source>
</evidence>
<gene>
    <name evidence="2" type="ORF">BU16DRAFT_543905</name>
</gene>
<reference evidence="2" key="1">
    <citation type="journal article" date="2020" name="Stud. Mycol.">
        <title>101 Dothideomycetes genomes: a test case for predicting lifestyles and emergence of pathogens.</title>
        <authorList>
            <person name="Haridas S."/>
            <person name="Albert R."/>
            <person name="Binder M."/>
            <person name="Bloem J."/>
            <person name="Labutti K."/>
            <person name="Salamov A."/>
            <person name="Andreopoulos B."/>
            <person name="Baker S."/>
            <person name="Barry K."/>
            <person name="Bills G."/>
            <person name="Bluhm B."/>
            <person name="Cannon C."/>
            <person name="Castanera R."/>
            <person name="Culley D."/>
            <person name="Daum C."/>
            <person name="Ezra D."/>
            <person name="Gonzalez J."/>
            <person name="Henrissat B."/>
            <person name="Kuo A."/>
            <person name="Liang C."/>
            <person name="Lipzen A."/>
            <person name="Lutzoni F."/>
            <person name="Magnuson J."/>
            <person name="Mondo S."/>
            <person name="Nolan M."/>
            <person name="Ohm R."/>
            <person name="Pangilinan J."/>
            <person name="Park H.-J."/>
            <person name="Ramirez L."/>
            <person name="Alfaro M."/>
            <person name="Sun H."/>
            <person name="Tritt A."/>
            <person name="Yoshinaga Y."/>
            <person name="Zwiers L.-H."/>
            <person name="Turgeon B."/>
            <person name="Goodwin S."/>
            <person name="Spatafora J."/>
            <person name="Crous P."/>
            <person name="Grigoriev I."/>
        </authorList>
    </citation>
    <scope>NUCLEOTIDE SEQUENCE</scope>
    <source>
        <strain evidence="2">CBS 269.34</strain>
    </source>
</reference>
<dbReference type="EMBL" id="MU004197">
    <property type="protein sequence ID" value="KAF2490598.1"/>
    <property type="molecule type" value="Genomic_DNA"/>
</dbReference>
<accession>A0A6A6QDV6</accession>
<protein>
    <submittedName>
        <fullName evidence="2">Uncharacterized protein</fullName>
    </submittedName>
</protein>
<organism evidence="2 3">
    <name type="scientific">Lophium mytilinum</name>
    <dbReference type="NCBI Taxonomy" id="390894"/>
    <lineage>
        <taxon>Eukaryota</taxon>
        <taxon>Fungi</taxon>
        <taxon>Dikarya</taxon>
        <taxon>Ascomycota</taxon>
        <taxon>Pezizomycotina</taxon>
        <taxon>Dothideomycetes</taxon>
        <taxon>Pleosporomycetidae</taxon>
        <taxon>Mytilinidiales</taxon>
        <taxon>Mytilinidiaceae</taxon>
        <taxon>Lophium</taxon>
    </lineage>
</organism>
<name>A0A6A6QDV6_9PEZI</name>
<feature type="compositionally biased region" description="Basic and acidic residues" evidence="1">
    <location>
        <begin position="305"/>
        <end position="320"/>
    </location>
</feature>
<feature type="region of interest" description="Disordered" evidence="1">
    <location>
        <begin position="1"/>
        <end position="32"/>
    </location>
</feature>
<dbReference type="OrthoDB" id="10374622at2759"/>
<dbReference type="Proteomes" id="UP000799750">
    <property type="component" value="Unassembled WGS sequence"/>
</dbReference>
<feature type="region of interest" description="Disordered" evidence="1">
    <location>
        <begin position="299"/>
        <end position="320"/>
    </location>
</feature>
<evidence type="ECO:0000313" key="3">
    <source>
        <dbReference type="Proteomes" id="UP000799750"/>
    </source>
</evidence>
<proteinExistence type="predicted"/>
<dbReference type="AlphaFoldDB" id="A0A6A6QDV6"/>
<sequence length="320" mass="36988">MGEVPKSYSKKRKRPVKQDDQKPESESKLMVDLLDPQKDGKKTTIELLRTPTTEKLLKIGDSRPQWTTDNHLTLPMASIAFPGVMSCLKYGKLPNRLYEVDDPAELDKSDPDVEFKSNLETLFVDTALKAIYRFGYAYKDTIIMRIVVDCFLQRSEYGLGPLFHYAIELHDRGSHKGGALSTLMLSMMIFAGKKLVFKNWKWFSPSFSYLAHAMEKLRDEGILEFAVPQDTVDLHNFILDGWFYGEDEEADRLAACMLAYSERFHYAEKLETPEFSGFQDCDGFFDDFEIDTRPIYDTDSEEEIDNYRPSKKKAEQKRLL</sequence>
<evidence type="ECO:0000313" key="2">
    <source>
        <dbReference type="EMBL" id="KAF2490598.1"/>
    </source>
</evidence>
<feature type="compositionally biased region" description="Basic and acidic residues" evidence="1">
    <location>
        <begin position="16"/>
        <end position="32"/>
    </location>
</feature>